<comment type="similarity">
    <text evidence="1">Belongs to the FAM228 family.</text>
</comment>
<keyword evidence="2" id="KW-1185">Reference proteome</keyword>
<dbReference type="Proteomes" id="UP001652625">
    <property type="component" value="Chromosome 03"/>
</dbReference>
<sequence length="278" mass="32572">MLQIINLMNLNKSFDLTFGCQISNKEETFVSAVMNLEHSDVINTLTKHFEEERRLQNELDKMLSTELMLKKSKSELLLQKWHEDVYIPLITKINKEINTYAKHIHDFRRTHHSKYLKHTNKKGGHVFLDIYEKSEYDPIMTMKNKADHIKVVTNWKNDPLLLQILSSIEDNSFLKSYDTGKICNKHVNFPFPPLPLLPLSRSGISCKSWLDMELQDIQSAVRKKSQRRFLGIRNCSIMPFQMIDEAKNRKAFGVVKNIPSHMQKNKIIQCLLEKDILC</sequence>
<evidence type="ECO:0000256" key="1">
    <source>
        <dbReference type="ARBA" id="ARBA00007753"/>
    </source>
</evidence>
<proteinExistence type="inferred from homology"/>
<evidence type="ECO:0000313" key="3">
    <source>
        <dbReference type="RefSeq" id="XP_065648609.1"/>
    </source>
</evidence>
<dbReference type="GeneID" id="100208517"/>
<dbReference type="PANTHER" id="PTHR28584">
    <property type="entry name" value="FAMILY WITH SEQUENCE SIMILARITY 228 MEMBER A"/>
    <property type="match status" value="1"/>
</dbReference>
<accession>A0ABM4BHU9</accession>
<dbReference type="RefSeq" id="XP_065648609.1">
    <property type="nucleotide sequence ID" value="XM_065792537.1"/>
</dbReference>
<gene>
    <name evidence="3" type="primary">LOC100208517</name>
</gene>
<protein>
    <submittedName>
        <fullName evidence="3">Protein FAM228B isoform X3</fullName>
    </submittedName>
</protein>
<reference evidence="3" key="1">
    <citation type="submission" date="2025-08" db="UniProtKB">
        <authorList>
            <consortium name="RefSeq"/>
        </authorList>
    </citation>
    <scope>IDENTIFICATION</scope>
</reference>
<dbReference type="InterPro" id="IPR040046">
    <property type="entry name" value="FAM228"/>
</dbReference>
<dbReference type="PANTHER" id="PTHR28584:SF1">
    <property type="entry name" value="PROTEIN FAM228B"/>
    <property type="match status" value="1"/>
</dbReference>
<organism evidence="2 3">
    <name type="scientific">Hydra vulgaris</name>
    <name type="common">Hydra</name>
    <name type="synonym">Hydra attenuata</name>
    <dbReference type="NCBI Taxonomy" id="6087"/>
    <lineage>
        <taxon>Eukaryota</taxon>
        <taxon>Metazoa</taxon>
        <taxon>Cnidaria</taxon>
        <taxon>Hydrozoa</taxon>
        <taxon>Hydroidolina</taxon>
        <taxon>Anthoathecata</taxon>
        <taxon>Aplanulata</taxon>
        <taxon>Hydridae</taxon>
        <taxon>Hydra</taxon>
    </lineage>
</organism>
<name>A0ABM4BHU9_HYDVU</name>
<evidence type="ECO:0000313" key="2">
    <source>
        <dbReference type="Proteomes" id="UP001652625"/>
    </source>
</evidence>